<evidence type="ECO:0000313" key="2">
    <source>
        <dbReference type="Proteomes" id="UP000744676"/>
    </source>
</evidence>
<accession>A0ACB6VA80</accession>
<sequence length="84" mass="9267">MTATSQDSKLNIQFLPLTGEVSAPFIPQSIKSLREEYINSEETMDDGLLDDSLAHSLKHKKERALSDASDVVLPEPLHTRADSS</sequence>
<reference evidence="1 2" key="1">
    <citation type="journal article" date="2020" name="Front. Microbiol.">
        <title>Phenotypic and Genetic Characterization of the Cheese Ripening Yeast Geotrichum candidum.</title>
        <authorList>
            <person name="Perkins V."/>
            <person name="Vignola S."/>
            <person name="Lessard M.H."/>
            <person name="Plante P.L."/>
            <person name="Corbeil J."/>
            <person name="Dugat-Bony E."/>
            <person name="Frenette M."/>
            <person name="Labrie S."/>
        </authorList>
    </citation>
    <scope>NUCLEOTIDE SEQUENCE [LARGE SCALE GENOMIC DNA]</scope>
    <source>
        <strain evidence="1 2">LMA-1147</strain>
    </source>
</reference>
<organism evidence="1 2">
    <name type="scientific">Geotrichum galactomycetum</name>
    <dbReference type="NCBI Taxonomy" id="27317"/>
    <lineage>
        <taxon>Eukaryota</taxon>
        <taxon>Fungi</taxon>
        <taxon>Dikarya</taxon>
        <taxon>Ascomycota</taxon>
        <taxon>Saccharomycotina</taxon>
        <taxon>Dipodascomycetes</taxon>
        <taxon>Dipodascales</taxon>
        <taxon>Dipodascaceae</taxon>
        <taxon>Geotrichum</taxon>
    </lineage>
</organism>
<name>A0ACB6VA80_9ASCO</name>
<keyword evidence="2" id="KW-1185">Reference proteome</keyword>
<comment type="caution">
    <text evidence="1">The sequence shown here is derived from an EMBL/GenBank/DDBJ whole genome shotgun (WGS) entry which is preliminary data.</text>
</comment>
<gene>
    <name evidence="1" type="ORF">D0Z00_000313</name>
</gene>
<dbReference type="Proteomes" id="UP000744676">
    <property type="component" value="Unassembled WGS sequence"/>
</dbReference>
<evidence type="ECO:0000313" key="1">
    <source>
        <dbReference type="EMBL" id="KAF5102603.1"/>
    </source>
</evidence>
<protein>
    <submittedName>
        <fullName evidence="1">Uncharacterized protein</fullName>
    </submittedName>
</protein>
<proteinExistence type="predicted"/>
<dbReference type="EMBL" id="QVQA01000004">
    <property type="protein sequence ID" value="KAF5102603.1"/>
    <property type="molecule type" value="Genomic_DNA"/>
</dbReference>